<dbReference type="AlphaFoldDB" id="A0A1Y2CC76"/>
<evidence type="ECO:0000256" key="3">
    <source>
        <dbReference type="ARBA" id="ARBA00047418"/>
    </source>
</evidence>
<sequence length="366" mass="40154">MRTGRSHRADAITNSPFVRALIRPVSSIIPAAPTPQSPPKPQHLIPTQPAPVVQPEGDTKKRKRELEDEGEEEQDALKVVVSYSEDNLPPELNKYWAQRYRLFSLFDEGCQMDLEGWYSVTPELIAAQIAERCRSSVIVDAFCGVGGNAIQFAFTCEKVIALDISPVRLACAKRNAEIYGVADRITFILGDWLTWSKDYVKRKAAGQVAAEDEVEVVFLSPPWGGIDYQTLGSTPADATATPQSNKLKTISHPTVPSTPTPALPPPTPSSAAPPSYPLSALAPLPGDQLFALARAMTPHVAYYLPRNVDIEEVARLPESCPRRTTEGEVVEGVERVEIEEEWMEWKIKAVTAYYGDLAVGATQEAT</sequence>
<dbReference type="SUPFAM" id="SSF53335">
    <property type="entry name" value="S-adenosyl-L-methionine-dependent methyltransferases"/>
    <property type="match status" value="1"/>
</dbReference>
<dbReference type="GO" id="GO:0005634">
    <property type="term" value="C:nucleus"/>
    <property type="evidence" value="ECO:0007669"/>
    <property type="project" value="TreeGrafter"/>
</dbReference>
<dbReference type="Pfam" id="PF09445">
    <property type="entry name" value="Methyltransf_15"/>
    <property type="match status" value="1"/>
</dbReference>
<proteinExistence type="inferred from homology"/>
<dbReference type="InterPro" id="IPR029063">
    <property type="entry name" value="SAM-dependent_MTases_sf"/>
</dbReference>
<keyword evidence="9" id="KW-0808">Transferase</keyword>
<dbReference type="PANTHER" id="PTHR14741:SF32">
    <property type="entry name" value="TRIMETHYLGUANOSINE SYNTHASE"/>
    <property type="match status" value="1"/>
</dbReference>
<evidence type="ECO:0000256" key="6">
    <source>
        <dbReference type="ARBA" id="ARBA00049075"/>
    </source>
</evidence>
<feature type="region of interest" description="Disordered" evidence="8">
    <location>
        <begin position="29"/>
        <end position="73"/>
    </location>
</feature>
<feature type="region of interest" description="Disordered" evidence="8">
    <location>
        <begin position="234"/>
        <end position="274"/>
    </location>
</feature>
<protein>
    <recommendedName>
        <fullName evidence="1">Trimethylguanosine synthase</fullName>
    </recommendedName>
    <alternativeName>
        <fullName evidence="7">Cap-specific guanine-N(2) methyltransferase</fullName>
    </alternativeName>
</protein>
<feature type="compositionally biased region" description="Pro residues" evidence="8">
    <location>
        <begin position="32"/>
        <end position="41"/>
    </location>
</feature>
<evidence type="ECO:0000256" key="1">
    <source>
        <dbReference type="ARBA" id="ARBA00018517"/>
    </source>
</evidence>
<dbReference type="CDD" id="cd02440">
    <property type="entry name" value="AdoMet_MTases"/>
    <property type="match status" value="1"/>
</dbReference>
<reference evidence="9 10" key="1">
    <citation type="submission" date="2016-07" db="EMBL/GenBank/DDBJ databases">
        <title>Pervasive Adenine N6-methylation of Active Genes in Fungi.</title>
        <authorList>
            <consortium name="DOE Joint Genome Institute"/>
            <person name="Mondo S.J."/>
            <person name="Dannebaum R.O."/>
            <person name="Kuo R.C."/>
            <person name="Labutti K."/>
            <person name="Haridas S."/>
            <person name="Kuo A."/>
            <person name="Salamov A."/>
            <person name="Ahrendt S.R."/>
            <person name="Lipzen A."/>
            <person name="Sullivan W."/>
            <person name="Andreopoulos W.B."/>
            <person name="Clum A."/>
            <person name="Lindquist E."/>
            <person name="Daum C."/>
            <person name="Ramamoorthy G.K."/>
            <person name="Gryganskyi A."/>
            <person name="Culley D."/>
            <person name="Magnuson J.K."/>
            <person name="James T.Y."/>
            <person name="O'Malley M.A."/>
            <person name="Stajich J.E."/>
            <person name="Spatafora J.W."/>
            <person name="Visel A."/>
            <person name="Grigoriev I.V."/>
        </authorList>
    </citation>
    <scope>NUCLEOTIDE SEQUENCE [LARGE SCALE GENOMIC DNA]</scope>
    <source>
        <strain evidence="9 10">62-1032</strain>
    </source>
</reference>
<dbReference type="STRING" id="106004.A0A1Y2CC76"/>
<keyword evidence="9" id="KW-0489">Methyltransferase</keyword>
<dbReference type="EMBL" id="MCGR01000125">
    <property type="protein sequence ID" value="ORY44650.1"/>
    <property type="molecule type" value="Genomic_DNA"/>
</dbReference>
<comment type="catalytic activity">
    <reaction evidence="5">
        <text>a 5'-end (N(2),N(7)-dimethyl 5'-triphosphoguanosine)-ribonucleoside in snRNA + S-adenosyl-L-methionine = a 5'-end (N(2),N(2),N(7)-trimethyl 5'-triphosphoguanosine)-ribonucleoside in snRNA + S-adenosyl-L-homocysteine + H(+)</text>
        <dbReference type="Rhea" id="RHEA:78479"/>
        <dbReference type="Rhea" id="RHEA-COMP:19087"/>
        <dbReference type="Rhea" id="RHEA-COMP:19089"/>
        <dbReference type="ChEBI" id="CHEBI:15378"/>
        <dbReference type="ChEBI" id="CHEBI:57856"/>
        <dbReference type="ChEBI" id="CHEBI:59789"/>
        <dbReference type="ChEBI" id="CHEBI:167623"/>
        <dbReference type="ChEBI" id="CHEBI:172880"/>
    </reaction>
    <physiologicalReaction direction="left-to-right" evidence="5">
        <dbReference type="Rhea" id="RHEA:78480"/>
    </physiologicalReaction>
</comment>
<comment type="catalytic activity">
    <reaction evidence="3">
        <text>a 5'-end (N(2),N(7)-dimethyl 5'-triphosphoguanosine)-ribonucleoside in snoRNA + S-adenosyl-L-methionine = a 5'-end (N(2),N(2),N(7)-trimethyl 5'-triphosphoguanosine)-ribonucleoside in snoRNA + S-adenosyl-L-homocysteine + H(+)</text>
        <dbReference type="Rhea" id="RHEA:78507"/>
        <dbReference type="Rhea" id="RHEA-COMP:19088"/>
        <dbReference type="Rhea" id="RHEA-COMP:19090"/>
        <dbReference type="ChEBI" id="CHEBI:15378"/>
        <dbReference type="ChEBI" id="CHEBI:57856"/>
        <dbReference type="ChEBI" id="CHEBI:59789"/>
        <dbReference type="ChEBI" id="CHEBI:167623"/>
        <dbReference type="ChEBI" id="CHEBI:172880"/>
    </reaction>
    <physiologicalReaction direction="left-to-right" evidence="3">
        <dbReference type="Rhea" id="RHEA:78508"/>
    </physiologicalReaction>
</comment>
<organism evidence="9 10">
    <name type="scientific">Leucosporidium creatinivorum</name>
    <dbReference type="NCBI Taxonomy" id="106004"/>
    <lineage>
        <taxon>Eukaryota</taxon>
        <taxon>Fungi</taxon>
        <taxon>Dikarya</taxon>
        <taxon>Basidiomycota</taxon>
        <taxon>Pucciniomycotina</taxon>
        <taxon>Microbotryomycetes</taxon>
        <taxon>Leucosporidiales</taxon>
        <taxon>Leucosporidium</taxon>
    </lineage>
</organism>
<comment type="caution">
    <text evidence="9">The sequence shown here is derived from an EMBL/GenBank/DDBJ whole genome shotgun (WGS) entry which is preliminary data.</text>
</comment>
<comment type="similarity">
    <text evidence="2">Belongs to the methyltransferase superfamily. Trimethylguanosine synthase family.</text>
</comment>
<dbReference type="InParanoid" id="A0A1Y2CC76"/>
<accession>A0A1Y2CC76</accession>
<evidence type="ECO:0000256" key="2">
    <source>
        <dbReference type="ARBA" id="ARBA00025783"/>
    </source>
</evidence>
<dbReference type="OrthoDB" id="194443at2759"/>
<evidence type="ECO:0000256" key="4">
    <source>
        <dbReference type="ARBA" id="ARBA00048740"/>
    </source>
</evidence>
<feature type="compositionally biased region" description="Polar residues" evidence="8">
    <location>
        <begin position="240"/>
        <end position="252"/>
    </location>
</feature>
<evidence type="ECO:0000256" key="7">
    <source>
        <dbReference type="ARBA" id="ARBA00049790"/>
    </source>
</evidence>
<evidence type="ECO:0000313" key="9">
    <source>
        <dbReference type="EMBL" id="ORY44650.1"/>
    </source>
</evidence>
<dbReference type="FunCoup" id="A0A1Y2CC76">
    <property type="interactions" value="220"/>
</dbReference>
<keyword evidence="10" id="KW-1185">Reference proteome</keyword>
<evidence type="ECO:0000313" key="10">
    <source>
        <dbReference type="Proteomes" id="UP000193467"/>
    </source>
</evidence>
<comment type="catalytic activity">
    <reaction evidence="4">
        <text>a 5'-end (N(7)-methyl 5'-triphosphoguanosine)-ribonucleoside in snoRNA + S-adenosyl-L-methionine = a 5'-end (N(2),N(7)-dimethyl 5'-triphosphoguanosine)-ribonucleoside in snoRNA + S-adenosyl-L-homocysteine + H(+)</text>
        <dbReference type="Rhea" id="RHEA:78475"/>
        <dbReference type="Rhea" id="RHEA-COMP:19086"/>
        <dbReference type="Rhea" id="RHEA-COMP:19088"/>
        <dbReference type="ChEBI" id="CHEBI:15378"/>
        <dbReference type="ChEBI" id="CHEBI:57856"/>
        <dbReference type="ChEBI" id="CHEBI:59789"/>
        <dbReference type="ChEBI" id="CHEBI:156461"/>
        <dbReference type="ChEBI" id="CHEBI:172880"/>
    </reaction>
    <physiologicalReaction direction="left-to-right" evidence="4">
        <dbReference type="Rhea" id="RHEA:78476"/>
    </physiologicalReaction>
</comment>
<evidence type="ECO:0000256" key="5">
    <source>
        <dbReference type="ARBA" id="ARBA00048763"/>
    </source>
</evidence>
<dbReference type="PANTHER" id="PTHR14741">
    <property type="entry name" value="S-ADENOSYLMETHIONINE-DEPENDENT METHYLTRANSFERASE RELATED"/>
    <property type="match status" value="1"/>
</dbReference>
<dbReference type="GO" id="GO:0071164">
    <property type="term" value="F:RNA cap trimethylguanosine synthase activity"/>
    <property type="evidence" value="ECO:0007669"/>
    <property type="project" value="TreeGrafter"/>
</dbReference>
<gene>
    <name evidence="9" type="ORF">BCR35DRAFT_297401</name>
</gene>
<dbReference type="Gene3D" id="3.40.50.150">
    <property type="entry name" value="Vaccinia Virus protein VP39"/>
    <property type="match status" value="1"/>
</dbReference>
<dbReference type="InterPro" id="IPR019012">
    <property type="entry name" value="RNA_cap_Gua-N2-MeTrfase"/>
</dbReference>
<comment type="catalytic activity">
    <reaction evidence="6">
        <text>a 5'-end (N(7)-methyl 5'-triphosphoguanosine)-ribonucleoside in snRNA + S-adenosyl-L-methionine = a 5'-end (N(2),N(7)-dimethyl 5'-triphosphoguanosine)-ribonucleoside in snRNA + S-adenosyl-L-homocysteine + H(+)</text>
        <dbReference type="Rhea" id="RHEA:78471"/>
        <dbReference type="Rhea" id="RHEA-COMP:19085"/>
        <dbReference type="Rhea" id="RHEA-COMP:19087"/>
        <dbReference type="ChEBI" id="CHEBI:15378"/>
        <dbReference type="ChEBI" id="CHEBI:57856"/>
        <dbReference type="ChEBI" id="CHEBI:59789"/>
        <dbReference type="ChEBI" id="CHEBI:156461"/>
        <dbReference type="ChEBI" id="CHEBI:172880"/>
    </reaction>
    <physiologicalReaction direction="left-to-right" evidence="6">
        <dbReference type="Rhea" id="RHEA:78472"/>
    </physiologicalReaction>
</comment>
<name>A0A1Y2CC76_9BASI</name>
<feature type="compositionally biased region" description="Pro residues" evidence="8">
    <location>
        <begin position="256"/>
        <end position="268"/>
    </location>
</feature>
<evidence type="ECO:0000256" key="8">
    <source>
        <dbReference type="SAM" id="MobiDB-lite"/>
    </source>
</evidence>
<dbReference type="Proteomes" id="UP000193467">
    <property type="component" value="Unassembled WGS sequence"/>
</dbReference>